<dbReference type="InterPro" id="IPR057338">
    <property type="entry name" value="DprA_SAM"/>
</dbReference>
<dbReference type="SUPFAM" id="SSF102405">
    <property type="entry name" value="MCP/YpsA-like"/>
    <property type="match status" value="1"/>
</dbReference>
<dbReference type="InterPro" id="IPR041614">
    <property type="entry name" value="DprA_WH"/>
</dbReference>
<dbReference type="Gene3D" id="3.40.50.450">
    <property type="match status" value="1"/>
</dbReference>
<feature type="domain" description="Smf/DprA SAM" evidence="4">
    <location>
        <begin position="8"/>
        <end position="70"/>
    </location>
</feature>
<keyword evidence="6" id="KW-1185">Reference proteome</keyword>
<feature type="domain" description="DprA winged helix" evidence="3">
    <location>
        <begin position="321"/>
        <end position="367"/>
    </location>
</feature>
<dbReference type="GO" id="GO:0009294">
    <property type="term" value="P:DNA-mediated transformation"/>
    <property type="evidence" value="ECO:0007669"/>
    <property type="project" value="InterPro"/>
</dbReference>
<dbReference type="PANTHER" id="PTHR43022:SF1">
    <property type="entry name" value="PROTEIN SMF"/>
    <property type="match status" value="1"/>
</dbReference>
<accession>A0A418YJ90</accession>
<dbReference type="InterPro" id="IPR057666">
    <property type="entry name" value="DrpA_SLOG"/>
</dbReference>
<dbReference type="Pfam" id="PF02481">
    <property type="entry name" value="DNA_processg_A"/>
    <property type="match status" value="1"/>
</dbReference>
<organism evidence="5 6">
    <name type="scientific">Motilimonas pumila</name>
    <dbReference type="NCBI Taxonomy" id="2303987"/>
    <lineage>
        <taxon>Bacteria</taxon>
        <taxon>Pseudomonadati</taxon>
        <taxon>Pseudomonadota</taxon>
        <taxon>Gammaproteobacteria</taxon>
        <taxon>Alteromonadales</taxon>
        <taxon>Alteromonadales genera incertae sedis</taxon>
        <taxon>Motilimonas</taxon>
    </lineage>
</organism>
<evidence type="ECO:0000259" key="2">
    <source>
        <dbReference type="Pfam" id="PF02481"/>
    </source>
</evidence>
<dbReference type="Proteomes" id="UP000283255">
    <property type="component" value="Unassembled WGS sequence"/>
</dbReference>
<sequence length="374" mass="41377">MNSDPSLTRLWLALKATPRLGIRKALSLLQRYSIQQIFQLSAEQLQNLSLSSQQVQYIRHPDWAFIDRVMSDCQRQGISIIHLHDKRYPEPLKQIAAAPLVLFCKGDLTYLAAPKLAIIGSRHCTYYGKEKAHFFAGELAQQGFVIVSGMALGIDTQAHLGCLQQGQATIAVLGAGLNHIYPKRNLVLSEKIGQQGLLISEFWPDTPPRASNFPRRNRIISGLSLGVFVVEASQRSGSLITARYALEQNRDVFALPGSIDNGQACGCHYLIQQGAKLVTQPVDILEELLLMTESISAQLNLIKHQNVLQEDKSQVNALPFAKLLDSVGFEATPIDVVVERSGETVQFVQSQLLEMELEGLIAQVPEGYVKLGRN</sequence>
<evidence type="ECO:0000313" key="6">
    <source>
        <dbReference type="Proteomes" id="UP000283255"/>
    </source>
</evidence>
<dbReference type="Pfam" id="PF25317">
    <property type="entry name" value="SAM_SMF"/>
    <property type="match status" value="1"/>
</dbReference>
<comment type="similarity">
    <text evidence="1">Belongs to the DprA/Smf family.</text>
</comment>
<dbReference type="PANTHER" id="PTHR43022">
    <property type="entry name" value="PROTEIN SMF"/>
    <property type="match status" value="1"/>
</dbReference>
<dbReference type="InterPro" id="IPR003488">
    <property type="entry name" value="DprA"/>
</dbReference>
<evidence type="ECO:0000256" key="1">
    <source>
        <dbReference type="ARBA" id="ARBA00006525"/>
    </source>
</evidence>
<comment type="caution">
    <text evidence="5">The sequence shown here is derived from an EMBL/GenBank/DDBJ whole genome shotgun (WGS) entry which is preliminary data.</text>
</comment>
<evidence type="ECO:0000259" key="3">
    <source>
        <dbReference type="Pfam" id="PF17782"/>
    </source>
</evidence>
<evidence type="ECO:0000313" key="5">
    <source>
        <dbReference type="EMBL" id="RJG50721.1"/>
    </source>
</evidence>
<dbReference type="OrthoDB" id="9785707at2"/>
<reference evidence="5 6" key="1">
    <citation type="submission" date="2018-09" db="EMBL/GenBank/DDBJ databases">
        <authorList>
            <person name="Wang F."/>
        </authorList>
    </citation>
    <scope>NUCLEOTIDE SEQUENCE [LARGE SCALE GENOMIC DNA]</scope>
    <source>
        <strain evidence="5 6">PLHSC7-2</strain>
    </source>
</reference>
<reference evidence="5 6" key="2">
    <citation type="submission" date="2019-01" db="EMBL/GenBank/DDBJ databases">
        <title>Motilimonas pumilus sp. nov., isolated from the gut of sea cucumber (Apostichopus japonicus).</title>
        <authorList>
            <person name="Wang F.-Q."/>
            <person name="Ren L.-H."/>
            <person name="Lin Y.-W."/>
            <person name="Sun G.-H."/>
            <person name="Du Z.-J."/>
            <person name="Zhao J.-X."/>
            <person name="Liu X.-J."/>
            <person name="Liu L.-J."/>
        </authorList>
    </citation>
    <scope>NUCLEOTIDE SEQUENCE [LARGE SCALE GENOMIC DNA]</scope>
    <source>
        <strain evidence="5 6">PLHSC7-2</strain>
    </source>
</reference>
<evidence type="ECO:0000259" key="4">
    <source>
        <dbReference type="Pfam" id="PF25317"/>
    </source>
</evidence>
<dbReference type="EMBL" id="QZCH01000002">
    <property type="protein sequence ID" value="RJG50721.1"/>
    <property type="molecule type" value="Genomic_DNA"/>
</dbReference>
<proteinExistence type="inferred from homology"/>
<dbReference type="NCBIfam" id="TIGR00732">
    <property type="entry name" value="dprA"/>
    <property type="match status" value="1"/>
</dbReference>
<protein>
    <submittedName>
        <fullName evidence="5">DNA-protecting protein DprA</fullName>
    </submittedName>
</protein>
<feature type="domain" description="Smf/DprA SLOG" evidence="2">
    <location>
        <begin position="80"/>
        <end position="288"/>
    </location>
</feature>
<name>A0A418YJ90_9GAMM</name>
<dbReference type="AlphaFoldDB" id="A0A418YJ90"/>
<dbReference type="InterPro" id="IPR036388">
    <property type="entry name" value="WH-like_DNA-bd_sf"/>
</dbReference>
<dbReference type="Pfam" id="PF17782">
    <property type="entry name" value="WHD_DprA"/>
    <property type="match status" value="1"/>
</dbReference>
<gene>
    <name evidence="5" type="primary">dprA</name>
    <name evidence="5" type="ORF">D1Z90_04105</name>
</gene>
<dbReference type="Gene3D" id="1.10.10.10">
    <property type="entry name" value="Winged helix-like DNA-binding domain superfamily/Winged helix DNA-binding domain"/>
    <property type="match status" value="1"/>
</dbReference>